<dbReference type="Gene3D" id="2.60.120.620">
    <property type="entry name" value="q2cbj1_9rhob like domain"/>
    <property type="match status" value="1"/>
</dbReference>
<dbReference type="Pfam" id="PF13640">
    <property type="entry name" value="2OG-FeII_Oxy_3"/>
    <property type="match status" value="1"/>
</dbReference>
<dbReference type="InterPro" id="IPR006620">
    <property type="entry name" value="Pro_4_hyd_alph"/>
</dbReference>
<dbReference type="GO" id="GO:0004656">
    <property type="term" value="F:procollagen-proline 4-dioxygenase activity"/>
    <property type="evidence" value="ECO:0007669"/>
    <property type="project" value="TreeGrafter"/>
</dbReference>
<dbReference type="EMBL" id="SRXT01000001">
    <property type="protein sequence ID" value="TGX56274.1"/>
    <property type="molecule type" value="Genomic_DNA"/>
</dbReference>
<keyword evidence="3" id="KW-0847">Vitamin C</keyword>
<feature type="region of interest" description="Disordered" evidence="7">
    <location>
        <begin position="1"/>
        <end position="26"/>
    </location>
</feature>
<dbReference type="Proteomes" id="UP000306147">
    <property type="component" value="Unassembled WGS sequence"/>
</dbReference>
<proteinExistence type="predicted"/>
<sequence>MSKNQNDGRVSGGPSPVRARIGRDVSTRLEANPAVRRAKTDAAQMYTCSDFLSAAECDTLIELIDSNARPSTLLAVSEDPDYRTSHSSDLHRWSAEILAVDRRIADLLGIPEEHAETLQGQRYAVNQQFRAHCDYFHESSDYWPKMQETGGQRTWTAMAYLNDVPEGGATWFPRAGIRFKPKRGLLVVWNNMTPDGTPNYDTLHEGMRVLEGTKYIVTKWFREEPWIKDYIQTYVAGGIENAPGTA</sequence>
<dbReference type="OrthoDB" id="269774at2"/>
<dbReference type="PANTHER" id="PTHR10869:SF246">
    <property type="entry name" value="TRANSMEMBRANE PROLYL 4-HYDROXYLASE"/>
    <property type="match status" value="1"/>
</dbReference>
<dbReference type="PROSITE" id="PS51471">
    <property type="entry name" value="FE2OG_OXY"/>
    <property type="match status" value="1"/>
</dbReference>
<keyword evidence="4" id="KW-0223">Dioxygenase</keyword>
<evidence type="ECO:0000256" key="5">
    <source>
        <dbReference type="ARBA" id="ARBA00023002"/>
    </source>
</evidence>
<dbReference type="SMART" id="SM00702">
    <property type="entry name" value="P4Hc"/>
    <property type="match status" value="1"/>
</dbReference>
<evidence type="ECO:0000256" key="4">
    <source>
        <dbReference type="ARBA" id="ARBA00022964"/>
    </source>
</evidence>
<comment type="cofactor">
    <cofactor evidence="1">
        <name>L-ascorbate</name>
        <dbReference type="ChEBI" id="CHEBI:38290"/>
    </cofactor>
</comment>
<organism evidence="9 10">
    <name type="scientific">Sphingomonas gei</name>
    <dbReference type="NCBI Taxonomy" id="1395960"/>
    <lineage>
        <taxon>Bacteria</taxon>
        <taxon>Pseudomonadati</taxon>
        <taxon>Pseudomonadota</taxon>
        <taxon>Alphaproteobacteria</taxon>
        <taxon>Sphingomonadales</taxon>
        <taxon>Sphingomonadaceae</taxon>
        <taxon>Sphingomonas</taxon>
    </lineage>
</organism>
<keyword evidence="2" id="KW-0479">Metal-binding</keyword>
<evidence type="ECO:0000313" key="10">
    <source>
        <dbReference type="Proteomes" id="UP000306147"/>
    </source>
</evidence>
<evidence type="ECO:0000259" key="8">
    <source>
        <dbReference type="PROSITE" id="PS51471"/>
    </source>
</evidence>
<dbReference type="GO" id="GO:0005506">
    <property type="term" value="F:iron ion binding"/>
    <property type="evidence" value="ECO:0007669"/>
    <property type="project" value="InterPro"/>
</dbReference>
<dbReference type="PANTHER" id="PTHR10869">
    <property type="entry name" value="PROLYL 4-HYDROXYLASE ALPHA SUBUNIT"/>
    <property type="match status" value="1"/>
</dbReference>
<evidence type="ECO:0000256" key="2">
    <source>
        <dbReference type="ARBA" id="ARBA00022723"/>
    </source>
</evidence>
<evidence type="ECO:0000256" key="7">
    <source>
        <dbReference type="SAM" id="MobiDB-lite"/>
    </source>
</evidence>
<evidence type="ECO:0000256" key="6">
    <source>
        <dbReference type="ARBA" id="ARBA00023004"/>
    </source>
</evidence>
<protein>
    <submittedName>
        <fullName evidence="9">2OG-Fe(II) oxygenase</fullName>
    </submittedName>
</protein>
<evidence type="ECO:0000313" key="9">
    <source>
        <dbReference type="EMBL" id="TGX56274.1"/>
    </source>
</evidence>
<keyword evidence="5" id="KW-0560">Oxidoreductase</keyword>
<dbReference type="InterPro" id="IPR044862">
    <property type="entry name" value="Pro_4_hyd_alph_FE2OG_OXY"/>
</dbReference>
<keyword evidence="6" id="KW-0408">Iron</keyword>
<dbReference type="AlphaFoldDB" id="A0A4S1XHY3"/>
<name>A0A4S1XHY3_9SPHN</name>
<dbReference type="InterPro" id="IPR045054">
    <property type="entry name" value="P4HA-like"/>
</dbReference>
<dbReference type="InterPro" id="IPR005123">
    <property type="entry name" value="Oxoglu/Fe-dep_dioxygenase_dom"/>
</dbReference>
<evidence type="ECO:0000256" key="3">
    <source>
        <dbReference type="ARBA" id="ARBA00022896"/>
    </source>
</evidence>
<comment type="caution">
    <text evidence="9">The sequence shown here is derived from an EMBL/GenBank/DDBJ whole genome shotgun (WGS) entry which is preliminary data.</text>
</comment>
<dbReference type="GO" id="GO:0031418">
    <property type="term" value="F:L-ascorbic acid binding"/>
    <property type="evidence" value="ECO:0007669"/>
    <property type="project" value="UniProtKB-KW"/>
</dbReference>
<reference evidence="9 10" key="1">
    <citation type="submission" date="2019-04" db="EMBL/GenBank/DDBJ databases">
        <title>Sphingomonas psychrotolerans sp. nov., isolated from soil in the Tianshan Mountains, Xinjiang, China.</title>
        <authorList>
            <person name="Luo Y."/>
            <person name="Sheng H."/>
        </authorList>
    </citation>
    <scope>NUCLEOTIDE SEQUENCE [LARGE SCALE GENOMIC DNA]</scope>
    <source>
        <strain evidence="9 10">ZFGT-11</strain>
    </source>
</reference>
<evidence type="ECO:0000256" key="1">
    <source>
        <dbReference type="ARBA" id="ARBA00001961"/>
    </source>
</evidence>
<feature type="domain" description="Fe2OG dioxygenase" evidence="8">
    <location>
        <begin position="114"/>
        <end position="223"/>
    </location>
</feature>
<accession>A0A4S1XHY3</accession>
<gene>
    <name evidence="9" type="ORF">E5A73_04090</name>
</gene>
<keyword evidence="10" id="KW-1185">Reference proteome</keyword>
<dbReference type="RefSeq" id="WP_135962472.1">
    <property type="nucleotide sequence ID" value="NZ_SRXT01000001.1"/>
</dbReference>